<dbReference type="InterPro" id="IPR038577">
    <property type="entry name" value="GT10-like_C_sf"/>
</dbReference>
<evidence type="ECO:0000259" key="14">
    <source>
        <dbReference type="Pfam" id="PF00852"/>
    </source>
</evidence>
<keyword evidence="11" id="KW-0325">Glycoprotein</keyword>
<evidence type="ECO:0000256" key="5">
    <source>
        <dbReference type="ARBA" id="ARBA00022679"/>
    </source>
</evidence>
<protein>
    <recommendedName>
        <fullName evidence="12">Fucosyltransferase</fullName>
        <ecNumber evidence="12">2.4.1.-</ecNumber>
    </recommendedName>
</protein>
<evidence type="ECO:0000256" key="13">
    <source>
        <dbReference type="SAM" id="SignalP"/>
    </source>
</evidence>
<dbReference type="PANTHER" id="PTHR48438:SF1">
    <property type="entry name" value="ALPHA-(1,3)-FUCOSYLTRANSFERASE C-RELATED"/>
    <property type="match status" value="1"/>
</dbReference>
<evidence type="ECO:0000256" key="10">
    <source>
        <dbReference type="ARBA" id="ARBA00023136"/>
    </source>
</evidence>
<dbReference type="InterPro" id="IPR055270">
    <property type="entry name" value="Glyco_tran_10_C"/>
</dbReference>
<dbReference type="Pfam" id="PF00852">
    <property type="entry name" value="Glyco_transf_10"/>
    <property type="match status" value="1"/>
</dbReference>
<accession>A0A1B6DP48</accession>
<dbReference type="AlphaFoldDB" id="A0A1B6DP48"/>
<evidence type="ECO:0000256" key="4">
    <source>
        <dbReference type="ARBA" id="ARBA00022676"/>
    </source>
</evidence>
<evidence type="ECO:0000256" key="9">
    <source>
        <dbReference type="ARBA" id="ARBA00023034"/>
    </source>
</evidence>
<dbReference type="GO" id="GO:0032580">
    <property type="term" value="C:Golgi cisterna membrane"/>
    <property type="evidence" value="ECO:0007669"/>
    <property type="project" value="UniProtKB-SubCell"/>
</dbReference>
<evidence type="ECO:0000313" key="16">
    <source>
        <dbReference type="EMBL" id="JAS27442.1"/>
    </source>
</evidence>
<keyword evidence="13" id="KW-0732">Signal</keyword>
<dbReference type="Pfam" id="PF17039">
    <property type="entry name" value="Glyco_tran_10_N"/>
    <property type="match status" value="1"/>
</dbReference>
<dbReference type="EMBL" id="GEDC01009856">
    <property type="protein sequence ID" value="JAS27442.1"/>
    <property type="molecule type" value="Transcribed_RNA"/>
</dbReference>
<feature type="non-terminal residue" evidence="16">
    <location>
        <position position="1"/>
    </location>
</feature>
<feature type="domain" description="Fucosyltransferase N-terminal" evidence="15">
    <location>
        <begin position="84"/>
        <end position="174"/>
    </location>
</feature>
<feature type="domain" description="Fucosyltransferase C-terminal" evidence="14">
    <location>
        <begin position="200"/>
        <end position="314"/>
    </location>
</feature>
<evidence type="ECO:0000259" key="15">
    <source>
        <dbReference type="Pfam" id="PF17039"/>
    </source>
</evidence>
<keyword evidence="8" id="KW-1133">Transmembrane helix</keyword>
<comment type="similarity">
    <text evidence="3 12">Belongs to the glycosyltransferase 10 family.</text>
</comment>
<evidence type="ECO:0000256" key="12">
    <source>
        <dbReference type="RuleBase" id="RU003832"/>
    </source>
</evidence>
<evidence type="ECO:0000256" key="7">
    <source>
        <dbReference type="ARBA" id="ARBA00022968"/>
    </source>
</evidence>
<gene>
    <name evidence="16" type="ORF">g.44794</name>
</gene>
<dbReference type="EC" id="2.4.1.-" evidence="12"/>
<dbReference type="PANTHER" id="PTHR48438">
    <property type="entry name" value="ALPHA-(1,3)-FUCOSYLTRANSFERASE C-RELATED"/>
    <property type="match status" value="1"/>
</dbReference>
<evidence type="ECO:0000256" key="8">
    <source>
        <dbReference type="ARBA" id="ARBA00022989"/>
    </source>
</evidence>
<dbReference type="InterPro" id="IPR001503">
    <property type="entry name" value="Glyco_trans_10"/>
</dbReference>
<feature type="chain" id="PRO_5008581400" description="Fucosyltransferase" evidence="13">
    <location>
        <begin position="22"/>
        <end position="322"/>
    </location>
</feature>
<keyword evidence="5 12" id="KW-0808">Transferase</keyword>
<evidence type="ECO:0000256" key="2">
    <source>
        <dbReference type="ARBA" id="ARBA00004922"/>
    </source>
</evidence>
<keyword evidence="6 12" id="KW-0812">Transmembrane</keyword>
<comment type="pathway">
    <text evidence="2">Protein modification; protein glycosylation.</text>
</comment>
<dbReference type="UniPathway" id="UPA00378"/>
<dbReference type="Gene3D" id="3.40.50.11660">
    <property type="entry name" value="Glycosyl transferase family 10, C-terminal domain"/>
    <property type="match status" value="1"/>
</dbReference>
<dbReference type="SUPFAM" id="SSF53756">
    <property type="entry name" value="UDP-Glycosyltransferase/glycogen phosphorylase"/>
    <property type="match status" value="1"/>
</dbReference>
<keyword evidence="9 12" id="KW-0333">Golgi apparatus</keyword>
<proteinExistence type="inferred from homology"/>
<feature type="non-terminal residue" evidence="16">
    <location>
        <position position="322"/>
    </location>
</feature>
<feature type="signal peptide" evidence="13">
    <location>
        <begin position="1"/>
        <end position="21"/>
    </location>
</feature>
<dbReference type="GO" id="GO:0008417">
    <property type="term" value="F:fucosyltransferase activity"/>
    <property type="evidence" value="ECO:0007669"/>
    <property type="project" value="InterPro"/>
</dbReference>
<reference evidence="16" key="1">
    <citation type="submission" date="2015-12" db="EMBL/GenBank/DDBJ databases">
        <title>De novo transcriptome assembly of four potential Pierce s Disease insect vectors from Arizona vineyards.</title>
        <authorList>
            <person name="Tassone E.E."/>
        </authorList>
    </citation>
    <scope>NUCLEOTIDE SEQUENCE</scope>
</reference>
<sequence>SVVGFVVMLFALLYIVSKISDDEVYSNELRSAGPILTMKKGIPNEEMLAGQKSIMPKMLLPNSTNHIRRLLDQYESKAKDKQIKIILFWSPIPGFLAEAEKLDNCIITYNRTHADVSHAIVFSSNDLPRNGEYPVKTQTQKWIFNAVKPGINNRTEGITFDWTNTYSPQSNIPISPWFLLKDNSSITDFAAEKKKSDLKIAVYYEDIEEYNKLQTKINTLSKHVHIDTYGYNGSIKCEDEVNDCLKTLEKEYKFFFAMDKWLCKDYISRKFLIALRHTMIPVLWGGPAAGFYKNIFPEDFNTYVVIEEDFASFKSRLEDINT</sequence>
<name>A0A1B6DP48_9HEMI</name>
<organism evidence="16">
    <name type="scientific">Clastoptera arizonana</name>
    <name type="common">Arizona spittle bug</name>
    <dbReference type="NCBI Taxonomy" id="38151"/>
    <lineage>
        <taxon>Eukaryota</taxon>
        <taxon>Metazoa</taxon>
        <taxon>Ecdysozoa</taxon>
        <taxon>Arthropoda</taxon>
        <taxon>Hexapoda</taxon>
        <taxon>Insecta</taxon>
        <taxon>Pterygota</taxon>
        <taxon>Neoptera</taxon>
        <taxon>Paraneoptera</taxon>
        <taxon>Hemiptera</taxon>
        <taxon>Auchenorrhyncha</taxon>
        <taxon>Cercopoidea</taxon>
        <taxon>Clastopteridae</taxon>
        <taxon>Clastoptera</taxon>
    </lineage>
</organism>
<evidence type="ECO:0000256" key="3">
    <source>
        <dbReference type="ARBA" id="ARBA00008919"/>
    </source>
</evidence>
<keyword evidence="7" id="KW-0735">Signal-anchor</keyword>
<keyword evidence="4 12" id="KW-0328">Glycosyltransferase</keyword>
<keyword evidence="10" id="KW-0472">Membrane</keyword>
<evidence type="ECO:0000256" key="1">
    <source>
        <dbReference type="ARBA" id="ARBA00004447"/>
    </source>
</evidence>
<evidence type="ECO:0000256" key="11">
    <source>
        <dbReference type="ARBA" id="ARBA00023180"/>
    </source>
</evidence>
<comment type="subcellular location">
    <subcellularLocation>
        <location evidence="1 12">Golgi apparatus</location>
        <location evidence="1 12">Golgi stack membrane</location>
        <topology evidence="1 12">Single-pass type II membrane protein</topology>
    </subcellularLocation>
</comment>
<evidence type="ECO:0000256" key="6">
    <source>
        <dbReference type="ARBA" id="ARBA00022692"/>
    </source>
</evidence>
<dbReference type="InterPro" id="IPR031481">
    <property type="entry name" value="Glyco_tran_10_N"/>
</dbReference>